<feature type="transmembrane region" description="Helical" evidence="8">
    <location>
        <begin position="68"/>
        <end position="88"/>
    </location>
</feature>
<keyword evidence="7 8" id="KW-0472">Membrane</keyword>
<keyword evidence="11" id="KW-1185">Reference proteome</keyword>
<evidence type="ECO:0000256" key="5">
    <source>
        <dbReference type="ARBA" id="ARBA00022692"/>
    </source>
</evidence>
<feature type="domain" description="ABC transmembrane type-1" evidence="9">
    <location>
        <begin position="333"/>
        <end position="523"/>
    </location>
</feature>
<dbReference type="InterPro" id="IPR035906">
    <property type="entry name" value="MetI-like_sf"/>
</dbReference>
<feature type="transmembrane region" description="Helical" evidence="8">
    <location>
        <begin position="291"/>
        <end position="317"/>
    </location>
</feature>
<keyword evidence="6 8" id="KW-1133">Transmembrane helix</keyword>
<dbReference type="EMBL" id="JACHHG010000005">
    <property type="protein sequence ID" value="MBB6098131.1"/>
    <property type="molecule type" value="Genomic_DNA"/>
</dbReference>
<evidence type="ECO:0000256" key="2">
    <source>
        <dbReference type="ARBA" id="ARBA00022448"/>
    </source>
</evidence>
<reference evidence="10 11" key="1">
    <citation type="submission" date="2020-08" db="EMBL/GenBank/DDBJ databases">
        <title>Genomic Encyclopedia of Type Strains, Phase IV (KMG-IV): sequencing the most valuable type-strain genomes for metagenomic binning, comparative biology and taxonomic classification.</title>
        <authorList>
            <person name="Goeker M."/>
        </authorList>
    </citation>
    <scope>NUCLEOTIDE SEQUENCE [LARGE SCALE GENOMIC DNA]</scope>
    <source>
        <strain evidence="10 11">DSM 21458</strain>
    </source>
</reference>
<feature type="transmembrane region" description="Helical" evidence="8">
    <location>
        <begin position="371"/>
        <end position="393"/>
    </location>
</feature>
<dbReference type="Proteomes" id="UP000569951">
    <property type="component" value="Unassembled WGS sequence"/>
</dbReference>
<keyword evidence="3" id="KW-1003">Cell membrane</keyword>
<comment type="subcellular location">
    <subcellularLocation>
        <location evidence="1">Cell inner membrane</location>
        <topology evidence="1">Multi-pass membrane protein</topology>
    </subcellularLocation>
    <subcellularLocation>
        <location evidence="8">Cell membrane</location>
        <topology evidence="8">Multi-pass membrane protein</topology>
    </subcellularLocation>
</comment>
<feature type="transmembrane region" description="Helical" evidence="8">
    <location>
        <begin position="199"/>
        <end position="221"/>
    </location>
</feature>
<gene>
    <name evidence="10" type="ORF">HNR42_001556</name>
</gene>
<feature type="domain" description="ABC transmembrane type-1" evidence="9">
    <location>
        <begin position="64"/>
        <end position="261"/>
    </location>
</feature>
<dbReference type="PANTHER" id="PTHR43357">
    <property type="entry name" value="INNER MEMBRANE ABC TRANSPORTER PERMEASE PROTEIN YDCV"/>
    <property type="match status" value="1"/>
</dbReference>
<keyword evidence="5 8" id="KW-0812">Transmembrane</keyword>
<name>A0A841HX76_9DEIO</name>
<dbReference type="CDD" id="cd06261">
    <property type="entry name" value="TM_PBP2"/>
    <property type="match status" value="2"/>
</dbReference>
<sequence>MSHAVIKTASTRQRRVSLPPYLTLPAALVGGAVLLPLAYLLLRASEVGPRALEFALAGRTLEVLGNTALLTALVTLLSTVLSLPLAWLTAATDLPGRRAWGVLLALPMVFPSFVGGYVVLGALGHGGLLDAATGVRWEGVYGLGGATLALTLFTYPYVYLALRAALRDFDPALWEAARSLGHGGWSAFGRTVLPALRPALTGGGLLVALYTVSDFGAVALLQYDTFSRAIYVQYQGAFDRSLAAVLALVLVGFAALLMLLEARLRGPRVLYRSGSGTRRPPLRVLLGPWRWAACTLVAAVTLLALLLPLTVLIVWLLRGLPGLELGRDLLLPAVSSVAVSAAAALLTLLAALPVAILAVRHRSVLSVLIERLAFSGNALPPIVVALSLVFFGARYLPGLYQTFALLLFAYTVRFLPQTLAVLRTALLGVNPHLEEAARLLGCSAAQATWRVTVPLLRSGALAAAALTFLTTMKELPVTLLLAPTGFETLATEVWAAASEAFFARAAAPALLLVAASTAAVALILRGEREPQ</sequence>
<dbReference type="PANTHER" id="PTHR43357:SF3">
    <property type="entry name" value="FE(3+)-TRANSPORT SYSTEM PERMEASE PROTEIN FBPB 2"/>
    <property type="match status" value="1"/>
</dbReference>
<feature type="transmembrane region" description="Helical" evidence="8">
    <location>
        <begin position="399"/>
        <end position="416"/>
    </location>
</feature>
<dbReference type="GO" id="GO:0055085">
    <property type="term" value="P:transmembrane transport"/>
    <property type="evidence" value="ECO:0007669"/>
    <property type="project" value="InterPro"/>
</dbReference>
<evidence type="ECO:0000256" key="8">
    <source>
        <dbReference type="RuleBase" id="RU363032"/>
    </source>
</evidence>
<accession>A0A841HX76</accession>
<dbReference type="SUPFAM" id="SSF161098">
    <property type="entry name" value="MetI-like"/>
    <property type="match status" value="2"/>
</dbReference>
<feature type="transmembrane region" description="Helical" evidence="8">
    <location>
        <begin position="100"/>
        <end position="120"/>
    </location>
</feature>
<dbReference type="RefSeq" id="WP_183986258.1">
    <property type="nucleotide sequence ID" value="NZ_JACHHG010000005.1"/>
</dbReference>
<comment type="caution">
    <text evidence="10">The sequence shown here is derived from an EMBL/GenBank/DDBJ whole genome shotgun (WGS) entry which is preliminary data.</text>
</comment>
<evidence type="ECO:0000256" key="4">
    <source>
        <dbReference type="ARBA" id="ARBA00022519"/>
    </source>
</evidence>
<dbReference type="Gene3D" id="1.10.3720.10">
    <property type="entry name" value="MetI-like"/>
    <property type="match status" value="2"/>
</dbReference>
<keyword evidence="2 8" id="KW-0813">Transport</keyword>
<feature type="transmembrane region" description="Helical" evidence="8">
    <location>
        <begin position="460"/>
        <end position="481"/>
    </location>
</feature>
<evidence type="ECO:0000259" key="9">
    <source>
        <dbReference type="PROSITE" id="PS50928"/>
    </source>
</evidence>
<evidence type="ECO:0000256" key="3">
    <source>
        <dbReference type="ARBA" id="ARBA00022475"/>
    </source>
</evidence>
<feature type="transmembrane region" description="Helical" evidence="8">
    <location>
        <begin position="21"/>
        <end position="42"/>
    </location>
</feature>
<feature type="transmembrane region" description="Helical" evidence="8">
    <location>
        <begin position="241"/>
        <end position="260"/>
    </location>
</feature>
<organism evidence="10 11">
    <name type="scientific">Deinobacterium chartae</name>
    <dbReference type="NCBI Taxonomy" id="521158"/>
    <lineage>
        <taxon>Bacteria</taxon>
        <taxon>Thermotogati</taxon>
        <taxon>Deinococcota</taxon>
        <taxon>Deinococci</taxon>
        <taxon>Deinococcales</taxon>
        <taxon>Deinococcaceae</taxon>
        <taxon>Deinobacterium</taxon>
    </lineage>
</organism>
<evidence type="ECO:0000313" key="11">
    <source>
        <dbReference type="Proteomes" id="UP000569951"/>
    </source>
</evidence>
<dbReference type="AlphaFoldDB" id="A0A841HX76"/>
<comment type="similarity">
    <text evidence="8">Belongs to the binding-protein-dependent transport system permease family.</text>
</comment>
<protein>
    <submittedName>
        <fullName evidence="10">Iron(III) transport system permease protein</fullName>
    </submittedName>
</protein>
<proteinExistence type="inferred from homology"/>
<keyword evidence="4" id="KW-0997">Cell inner membrane</keyword>
<evidence type="ECO:0000256" key="7">
    <source>
        <dbReference type="ARBA" id="ARBA00023136"/>
    </source>
</evidence>
<dbReference type="Pfam" id="PF00528">
    <property type="entry name" value="BPD_transp_1"/>
    <property type="match status" value="2"/>
</dbReference>
<evidence type="ECO:0000256" key="6">
    <source>
        <dbReference type="ARBA" id="ARBA00022989"/>
    </source>
</evidence>
<feature type="transmembrane region" description="Helical" evidence="8">
    <location>
        <begin position="501"/>
        <end position="524"/>
    </location>
</feature>
<evidence type="ECO:0000256" key="1">
    <source>
        <dbReference type="ARBA" id="ARBA00004429"/>
    </source>
</evidence>
<feature type="transmembrane region" description="Helical" evidence="8">
    <location>
        <begin position="337"/>
        <end position="359"/>
    </location>
</feature>
<dbReference type="PROSITE" id="PS50928">
    <property type="entry name" value="ABC_TM1"/>
    <property type="match status" value="2"/>
</dbReference>
<dbReference type="GO" id="GO:0005886">
    <property type="term" value="C:plasma membrane"/>
    <property type="evidence" value="ECO:0007669"/>
    <property type="project" value="UniProtKB-SubCell"/>
</dbReference>
<feature type="transmembrane region" description="Helical" evidence="8">
    <location>
        <begin position="140"/>
        <end position="162"/>
    </location>
</feature>
<evidence type="ECO:0000313" key="10">
    <source>
        <dbReference type="EMBL" id="MBB6098131.1"/>
    </source>
</evidence>
<dbReference type="InterPro" id="IPR000515">
    <property type="entry name" value="MetI-like"/>
</dbReference>